<dbReference type="STRING" id="331678.Cphamn1_0950"/>
<gene>
    <name evidence="2" type="ordered locus">Cphamn1_0950</name>
</gene>
<accession>B3EPL7</accession>
<sequence>MIELRPDEKPGDYSRSEKNSEITSPENRPPAMSDLRLFVKGSLSLFAKFIEDVDWFLTTINPKEKR</sequence>
<feature type="compositionally biased region" description="Basic and acidic residues" evidence="1">
    <location>
        <begin position="1"/>
        <end position="20"/>
    </location>
</feature>
<organism evidence="2">
    <name type="scientific">Chlorobium phaeobacteroides (strain BS1)</name>
    <dbReference type="NCBI Taxonomy" id="331678"/>
    <lineage>
        <taxon>Bacteria</taxon>
        <taxon>Pseudomonadati</taxon>
        <taxon>Chlorobiota</taxon>
        <taxon>Chlorobiia</taxon>
        <taxon>Chlorobiales</taxon>
        <taxon>Chlorobiaceae</taxon>
        <taxon>Chlorobium/Pelodictyon group</taxon>
        <taxon>Chlorobium</taxon>
    </lineage>
</organism>
<dbReference type="HOGENOM" id="CLU_2823255_0_0_10"/>
<proteinExistence type="predicted"/>
<dbReference type="EMBL" id="CP001101">
    <property type="protein sequence ID" value="ACE03895.1"/>
    <property type="molecule type" value="Genomic_DNA"/>
</dbReference>
<protein>
    <submittedName>
        <fullName evidence="2">Uncharacterized protein</fullName>
    </submittedName>
</protein>
<evidence type="ECO:0000256" key="1">
    <source>
        <dbReference type="SAM" id="MobiDB-lite"/>
    </source>
</evidence>
<evidence type="ECO:0000313" key="2">
    <source>
        <dbReference type="EMBL" id="ACE03895.1"/>
    </source>
</evidence>
<reference evidence="2" key="1">
    <citation type="submission" date="2008-06" db="EMBL/GenBank/DDBJ databases">
        <title>Complete sequence of Chlorobium phaeobacteroides BS1.</title>
        <authorList>
            <consortium name="US DOE Joint Genome Institute"/>
            <person name="Lucas S."/>
            <person name="Copeland A."/>
            <person name="Lapidus A."/>
            <person name="Glavina del Rio T."/>
            <person name="Dalin E."/>
            <person name="Tice H."/>
            <person name="Bruce D."/>
            <person name="Goodwin L."/>
            <person name="Pitluck S."/>
            <person name="Schmutz J."/>
            <person name="Larimer F."/>
            <person name="Land M."/>
            <person name="Hauser L."/>
            <person name="Kyrpides N."/>
            <person name="Ovchinnikova G."/>
            <person name="Li T."/>
            <person name="Liu Z."/>
            <person name="Zhao F."/>
            <person name="Overmann J."/>
            <person name="Bryant D.A."/>
            <person name="Richardson P."/>
        </authorList>
    </citation>
    <scope>NUCLEOTIDE SEQUENCE [LARGE SCALE GENOMIC DNA]</scope>
    <source>
        <strain evidence="2">BS1</strain>
    </source>
</reference>
<dbReference type="AlphaFoldDB" id="B3EPL7"/>
<name>B3EPL7_CHLPB</name>
<dbReference type="OrthoDB" id="598511at2"/>
<feature type="region of interest" description="Disordered" evidence="1">
    <location>
        <begin position="1"/>
        <end position="32"/>
    </location>
</feature>
<dbReference type="KEGG" id="cpb:Cphamn1_0950"/>